<dbReference type="InterPro" id="IPR006311">
    <property type="entry name" value="TAT_signal"/>
</dbReference>
<feature type="domain" description="Periplasmic copper-binding protein NosD beta helix" evidence="1">
    <location>
        <begin position="272"/>
        <end position="425"/>
    </location>
</feature>
<sequence>MDQAHDPAKRFDRKRFLRIGGIGAAASIVAPAATAHAAPAAPESTLVFNVKDFGARGDGSFDDTPGIAAAVKAAAGGGTVYFPPGDFQVKGEILIQADNIVLRGAGWASRLTQTDTGVAGKAILRFANATGVAVRELSFTGRGTEHVVLDGNRKYNGVAAVRFDKCTNVTVSGCRIARHAGGGIRWTGSLRGALFADNTITGIGIANGSDPGPIGAKDNNNDFAIGQWESSPNDNIVIRGNTISGHCFGIGSGHGNGLVISDNVIHDIPGQHGMYLSAPGGAQISGNVIRKVALNCVNVQIASSVQEDVSSLVVSDNVLYDAAAGVVLNIASEVPKAGFRQPVIVGNSVRAVREYGIAVNRTWNGSIIGNTVSGTGAYGLLLNGFSGTVRDNTVQNTNWNGLYVDLIGDTYSSDNVFTDCAMNTTNATAADRLAFYVNAVKTDPEITPQPVLHSDSDLLHAASPEPSTLRKCLHSSAGTGVFLRGLVNRTSKPWEFKGELLHLDFAYSRTADFSDSAHLFPSTPVHGRGRRELYGLRDPKTAGMAGSFQPGDTCWHARPTAGGTPGWICVAAGEPGEWKAMAPLAV</sequence>
<organism evidence="3 4">
    <name type="scientific">Crossiella cryophila</name>
    <dbReference type="NCBI Taxonomy" id="43355"/>
    <lineage>
        <taxon>Bacteria</taxon>
        <taxon>Bacillati</taxon>
        <taxon>Actinomycetota</taxon>
        <taxon>Actinomycetes</taxon>
        <taxon>Pseudonocardiales</taxon>
        <taxon>Pseudonocardiaceae</taxon>
        <taxon>Crossiella</taxon>
    </lineage>
</organism>
<dbReference type="Pfam" id="PF12708">
    <property type="entry name" value="Pect-lyase_RHGA_epim"/>
    <property type="match status" value="1"/>
</dbReference>
<accession>A0A7W7FWD3</accession>
<dbReference type="Gene3D" id="2.160.20.10">
    <property type="entry name" value="Single-stranded right-handed beta-helix, Pectin lyase-like"/>
    <property type="match status" value="1"/>
</dbReference>
<evidence type="ECO:0008006" key="5">
    <source>
        <dbReference type="Google" id="ProtNLM"/>
    </source>
</evidence>
<dbReference type="InterPro" id="IPR006626">
    <property type="entry name" value="PbH1"/>
</dbReference>
<dbReference type="InterPro" id="IPR007742">
    <property type="entry name" value="NosD_dom"/>
</dbReference>
<comment type="caution">
    <text evidence="3">The sequence shown here is derived from an EMBL/GenBank/DDBJ whole genome shotgun (WGS) entry which is preliminary data.</text>
</comment>
<name>A0A7W7FWD3_9PSEU</name>
<proteinExistence type="predicted"/>
<dbReference type="RefSeq" id="WP_344963880.1">
    <property type="nucleotide sequence ID" value="NZ_BAAAUI010000017.1"/>
</dbReference>
<dbReference type="InterPro" id="IPR011050">
    <property type="entry name" value="Pectin_lyase_fold/virulence"/>
</dbReference>
<dbReference type="SUPFAM" id="SSF51126">
    <property type="entry name" value="Pectin lyase-like"/>
    <property type="match status" value="2"/>
</dbReference>
<evidence type="ECO:0000313" key="4">
    <source>
        <dbReference type="Proteomes" id="UP000533598"/>
    </source>
</evidence>
<dbReference type="EMBL" id="JACHMH010000001">
    <property type="protein sequence ID" value="MBB4679940.1"/>
    <property type="molecule type" value="Genomic_DNA"/>
</dbReference>
<dbReference type="InterPro" id="IPR012334">
    <property type="entry name" value="Pectin_lyas_fold"/>
</dbReference>
<dbReference type="AlphaFoldDB" id="A0A7W7FWD3"/>
<feature type="domain" description="Rhamnogalacturonase A/B/Epimerase-like pectate lyase" evidence="2">
    <location>
        <begin position="48"/>
        <end position="268"/>
    </location>
</feature>
<keyword evidence="4" id="KW-1185">Reference proteome</keyword>
<evidence type="ECO:0000313" key="3">
    <source>
        <dbReference type="EMBL" id="MBB4679940.1"/>
    </source>
</evidence>
<dbReference type="SMART" id="SM00710">
    <property type="entry name" value="PbH1"/>
    <property type="match status" value="8"/>
</dbReference>
<evidence type="ECO:0000259" key="1">
    <source>
        <dbReference type="Pfam" id="PF05048"/>
    </source>
</evidence>
<dbReference type="PROSITE" id="PS51318">
    <property type="entry name" value="TAT"/>
    <property type="match status" value="1"/>
</dbReference>
<dbReference type="Proteomes" id="UP000533598">
    <property type="component" value="Unassembled WGS sequence"/>
</dbReference>
<reference evidence="3 4" key="1">
    <citation type="submission" date="2020-08" db="EMBL/GenBank/DDBJ databases">
        <title>Sequencing the genomes of 1000 actinobacteria strains.</title>
        <authorList>
            <person name="Klenk H.-P."/>
        </authorList>
    </citation>
    <scope>NUCLEOTIDE SEQUENCE [LARGE SCALE GENOMIC DNA]</scope>
    <source>
        <strain evidence="3 4">DSM 44230</strain>
    </source>
</reference>
<gene>
    <name evidence="3" type="ORF">HNR67_006058</name>
</gene>
<dbReference type="InterPro" id="IPR024535">
    <property type="entry name" value="RHGA/B-epi-like_pectate_lyase"/>
</dbReference>
<protein>
    <recommendedName>
        <fullName evidence="5">Pectate lyase superfamily protein domain-containing protein</fullName>
    </recommendedName>
</protein>
<dbReference type="Pfam" id="PF05048">
    <property type="entry name" value="NosD"/>
    <property type="match status" value="1"/>
</dbReference>
<evidence type="ECO:0000259" key="2">
    <source>
        <dbReference type="Pfam" id="PF12708"/>
    </source>
</evidence>